<dbReference type="Pfam" id="PF08652">
    <property type="entry name" value="RAI1"/>
    <property type="match status" value="1"/>
</dbReference>
<feature type="domain" description="RAI1-like" evidence="4">
    <location>
        <begin position="89"/>
        <end position="431"/>
    </location>
</feature>
<sequence length="450" mass="52548">MKRSNVRRSQEDGDALDEERSTKRVKRHTDQTCTTTTTCTHTDNRVIGIVGDRPRLSLGKLTCSKPVVLRTFAVKPTSDFIGEFPFFSRPQELGHFSLEIDRTFANDNRHLKHYHPLSKESDLNLDLRQGFETFVKRDDDVKERLDNVMKWIVHNKKHFLRPQRNVSVCYDIKDDDLIESLGIDFIAWRGHFTKFLCTPYENRDGWEMAATLFRGTIYISEVETEEERQRRLGMNHWEQQCMYGGYKFEQYVTSDGKKSPDTSQPVNNIEAFCSVVRSDLGPYKLLYSGEVDCLQSVSKDKPPGNYLELKTSRKWYSQKNENNFYRYKLVKWWAQSFLVGIPQVICGFRDDEGVVREIKHFKTMQMPKLSMGWWNGSVCFNFLVKFLDFIKSVTVIDDPSVVYLFERKPGNNVISYTVHQADGQQFIPEWYIRAFVKDSRPSSVETKATS</sequence>
<keyword evidence="2" id="KW-0539">Nucleus</keyword>
<name>A0A8B7ZC34_ACAPL</name>
<evidence type="ECO:0000256" key="3">
    <source>
        <dbReference type="SAM" id="MobiDB-lite"/>
    </source>
</evidence>
<dbReference type="GO" id="GO:0034353">
    <property type="term" value="F:mRNA 5'-diphosphatase activity"/>
    <property type="evidence" value="ECO:0007669"/>
    <property type="project" value="TreeGrafter"/>
</dbReference>
<dbReference type="GO" id="GO:0000956">
    <property type="term" value="P:nuclear-transcribed mRNA catabolic process"/>
    <property type="evidence" value="ECO:0007669"/>
    <property type="project" value="TreeGrafter"/>
</dbReference>
<keyword evidence="2" id="KW-0540">Nuclease</keyword>
<keyword evidence="2" id="KW-0378">Hydrolase</keyword>
<dbReference type="InterPro" id="IPR013961">
    <property type="entry name" value="RAI1"/>
</dbReference>
<evidence type="ECO:0000256" key="1">
    <source>
        <dbReference type="ARBA" id="ARBA00006562"/>
    </source>
</evidence>
<dbReference type="GO" id="GO:0110155">
    <property type="term" value="P:NAD-cap decapping"/>
    <property type="evidence" value="ECO:0007669"/>
    <property type="project" value="TreeGrafter"/>
</dbReference>
<dbReference type="GO" id="GO:0005829">
    <property type="term" value="C:cytosol"/>
    <property type="evidence" value="ECO:0007669"/>
    <property type="project" value="TreeGrafter"/>
</dbReference>
<dbReference type="GO" id="GO:0003723">
    <property type="term" value="F:RNA binding"/>
    <property type="evidence" value="ECO:0007669"/>
    <property type="project" value="UniProtKB-KW"/>
</dbReference>
<dbReference type="KEGG" id="aplc:110985578"/>
<dbReference type="EC" id="3.6.1.-" evidence="2"/>
<dbReference type="InterPro" id="IPR039039">
    <property type="entry name" value="RAI1-like_fam"/>
</dbReference>
<keyword evidence="5" id="KW-1185">Reference proteome</keyword>
<dbReference type="PANTHER" id="PTHR12395:SF9">
    <property type="entry name" value="DECAPPING AND EXORIBONUCLEASE PROTEIN"/>
    <property type="match status" value="1"/>
</dbReference>
<dbReference type="RefSeq" id="XP_022102390.1">
    <property type="nucleotide sequence ID" value="XM_022246698.1"/>
</dbReference>
<dbReference type="AlphaFoldDB" id="A0A8B7ZC34"/>
<dbReference type="CTD" id="1797"/>
<keyword evidence="2" id="KW-0694">RNA-binding</keyword>
<feature type="region of interest" description="Disordered" evidence="3">
    <location>
        <begin position="1"/>
        <end position="29"/>
    </location>
</feature>
<comment type="function">
    <text evidence="2">Decapping enzyme for NAD-capped RNAs: specifically hydrolyzes the nicotinamide adenine dinucleotide (NAD) cap from a subset of RNAs by removing the entire NAD moiety from the 5'-end of an NAD-capped RNA.</text>
</comment>
<dbReference type="GO" id="GO:0005634">
    <property type="term" value="C:nucleus"/>
    <property type="evidence" value="ECO:0007669"/>
    <property type="project" value="UniProtKB-SubCell"/>
</dbReference>
<keyword evidence="2" id="KW-0547">Nucleotide-binding</keyword>
<dbReference type="GO" id="GO:0046872">
    <property type="term" value="F:metal ion binding"/>
    <property type="evidence" value="ECO:0007669"/>
    <property type="project" value="UniProtKB-KW"/>
</dbReference>
<dbReference type="OrthoDB" id="5853397at2759"/>
<keyword evidence="2" id="KW-0479">Metal-binding</keyword>
<dbReference type="OMA" id="VVTWRGH"/>
<dbReference type="GeneID" id="110985578"/>
<dbReference type="GO" id="GO:0004518">
    <property type="term" value="F:nuclease activity"/>
    <property type="evidence" value="ECO:0007669"/>
    <property type="project" value="UniProtKB-KW"/>
</dbReference>
<comment type="subcellular location">
    <subcellularLocation>
        <location evidence="2">Nucleus</location>
    </subcellularLocation>
</comment>
<dbReference type="PANTHER" id="PTHR12395">
    <property type="entry name" value="DOM-3 RELATED"/>
    <property type="match status" value="1"/>
</dbReference>
<gene>
    <name evidence="6" type="primary">LOC110985578</name>
</gene>
<comment type="cofactor">
    <cofactor evidence="2">
        <name>a divalent metal cation</name>
        <dbReference type="ChEBI" id="CHEBI:60240"/>
    </cofactor>
</comment>
<evidence type="ECO:0000259" key="4">
    <source>
        <dbReference type="Pfam" id="PF08652"/>
    </source>
</evidence>
<comment type="similarity">
    <text evidence="1 2">Belongs to the DXO/Dom3Z family.</text>
</comment>
<reference evidence="6" key="1">
    <citation type="submission" date="2025-08" db="UniProtKB">
        <authorList>
            <consortium name="RefSeq"/>
        </authorList>
    </citation>
    <scope>IDENTIFICATION</scope>
</reference>
<protein>
    <recommendedName>
        <fullName evidence="2">Decapping nuclease</fullName>
        <ecNumber evidence="2">3.6.1.-</ecNumber>
    </recommendedName>
</protein>
<accession>A0A8B7ZC34</accession>
<proteinExistence type="inferred from homology"/>
<evidence type="ECO:0000313" key="5">
    <source>
        <dbReference type="Proteomes" id="UP000694845"/>
    </source>
</evidence>
<dbReference type="Proteomes" id="UP000694845">
    <property type="component" value="Unplaced"/>
</dbReference>
<evidence type="ECO:0000313" key="6">
    <source>
        <dbReference type="RefSeq" id="XP_022102390.1"/>
    </source>
</evidence>
<organism evidence="5 6">
    <name type="scientific">Acanthaster planci</name>
    <name type="common">Crown-of-thorns starfish</name>
    <dbReference type="NCBI Taxonomy" id="133434"/>
    <lineage>
        <taxon>Eukaryota</taxon>
        <taxon>Metazoa</taxon>
        <taxon>Echinodermata</taxon>
        <taxon>Eleutherozoa</taxon>
        <taxon>Asterozoa</taxon>
        <taxon>Asteroidea</taxon>
        <taxon>Valvatacea</taxon>
        <taxon>Valvatida</taxon>
        <taxon>Acanthasteridae</taxon>
        <taxon>Acanthaster</taxon>
    </lineage>
</organism>
<evidence type="ECO:0000256" key="2">
    <source>
        <dbReference type="RuleBase" id="RU367113"/>
    </source>
</evidence>
<dbReference type="GO" id="GO:0000166">
    <property type="term" value="F:nucleotide binding"/>
    <property type="evidence" value="ECO:0007669"/>
    <property type="project" value="UniProtKB-KW"/>
</dbReference>